<feature type="region of interest" description="Disordered" evidence="1">
    <location>
        <begin position="1"/>
        <end position="28"/>
    </location>
</feature>
<proteinExistence type="predicted"/>
<accession>A0A392M8L6</accession>
<feature type="compositionally biased region" description="Acidic residues" evidence="1">
    <location>
        <begin position="1"/>
        <end position="16"/>
    </location>
</feature>
<evidence type="ECO:0000256" key="1">
    <source>
        <dbReference type="SAM" id="MobiDB-lite"/>
    </source>
</evidence>
<sequence length="174" mass="19740">MVIYESSEDDVLDSELDLSVPPPTSMQPSEEQFILPSPTNSVFDFISFSPNHDFFNELMNDFHPPSPIPSENQNPIPENTQKDLNEDLQLNEELQFDPDTLSNTISSFQNFINNNPFEQEILPSMTTSTEPSSSSLYLTKLQQLTTTFCSNMTELLSKHGSSSNSLEKYAKWDM</sequence>
<dbReference type="EMBL" id="LXQA010003817">
    <property type="protein sequence ID" value="MCH82534.1"/>
    <property type="molecule type" value="Genomic_DNA"/>
</dbReference>
<comment type="caution">
    <text evidence="2">The sequence shown here is derived from an EMBL/GenBank/DDBJ whole genome shotgun (WGS) entry which is preliminary data.</text>
</comment>
<organism evidence="2 3">
    <name type="scientific">Trifolium medium</name>
    <dbReference type="NCBI Taxonomy" id="97028"/>
    <lineage>
        <taxon>Eukaryota</taxon>
        <taxon>Viridiplantae</taxon>
        <taxon>Streptophyta</taxon>
        <taxon>Embryophyta</taxon>
        <taxon>Tracheophyta</taxon>
        <taxon>Spermatophyta</taxon>
        <taxon>Magnoliopsida</taxon>
        <taxon>eudicotyledons</taxon>
        <taxon>Gunneridae</taxon>
        <taxon>Pentapetalae</taxon>
        <taxon>rosids</taxon>
        <taxon>fabids</taxon>
        <taxon>Fabales</taxon>
        <taxon>Fabaceae</taxon>
        <taxon>Papilionoideae</taxon>
        <taxon>50 kb inversion clade</taxon>
        <taxon>NPAAA clade</taxon>
        <taxon>Hologalegina</taxon>
        <taxon>IRL clade</taxon>
        <taxon>Trifolieae</taxon>
        <taxon>Trifolium</taxon>
    </lineage>
</organism>
<reference evidence="2 3" key="1">
    <citation type="journal article" date="2018" name="Front. Plant Sci.">
        <title>Red Clover (Trifolium pratense) and Zigzag Clover (T. medium) - A Picture of Genomic Similarities and Differences.</title>
        <authorList>
            <person name="Dluhosova J."/>
            <person name="Istvanek J."/>
            <person name="Nedelnik J."/>
            <person name="Repkova J."/>
        </authorList>
    </citation>
    <scope>NUCLEOTIDE SEQUENCE [LARGE SCALE GENOMIC DNA]</scope>
    <source>
        <strain evidence="3">cv. 10/8</strain>
        <tissue evidence="2">Leaf</tissue>
    </source>
</reference>
<evidence type="ECO:0000313" key="3">
    <source>
        <dbReference type="Proteomes" id="UP000265520"/>
    </source>
</evidence>
<name>A0A392M8L6_9FABA</name>
<gene>
    <name evidence="2" type="ORF">A2U01_0003342</name>
</gene>
<dbReference type="Proteomes" id="UP000265520">
    <property type="component" value="Unassembled WGS sequence"/>
</dbReference>
<protein>
    <submittedName>
        <fullName evidence="2">Uncharacterized protein</fullName>
    </submittedName>
</protein>
<keyword evidence="3" id="KW-1185">Reference proteome</keyword>
<evidence type="ECO:0000313" key="2">
    <source>
        <dbReference type="EMBL" id="MCH82534.1"/>
    </source>
</evidence>
<dbReference type="AlphaFoldDB" id="A0A392M8L6"/>